<feature type="compositionally biased region" description="Basic and acidic residues" evidence="1">
    <location>
        <begin position="66"/>
        <end position="91"/>
    </location>
</feature>
<evidence type="ECO:0000313" key="3">
    <source>
        <dbReference type="Proteomes" id="UP001597183"/>
    </source>
</evidence>
<accession>A0ABW4A1M2</accession>
<dbReference type="RefSeq" id="WP_378078191.1">
    <property type="nucleotide sequence ID" value="NZ_JBHTMK010000005.1"/>
</dbReference>
<evidence type="ECO:0000256" key="1">
    <source>
        <dbReference type="SAM" id="MobiDB-lite"/>
    </source>
</evidence>
<organism evidence="2 3">
    <name type="scientific">Actinoplanes sichuanensis</name>
    <dbReference type="NCBI Taxonomy" id="512349"/>
    <lineage>
        <taxon>Bacteria</taxon>
        <taxon>Bacillati</taxon>
        <taxon>Actinomycetota</taxon>
        <taxon>Actinomycetes</taxon>
        <taxon>Micromonosporales</taxon>
        <taxon>Micromonosporaceae</taxon>
        <taxon>Actinoplanes</taxon>
    </lineage>
</organism>
<feature type="region of interest" description="Disordered" evidence="1">
    <location>
        <begin position="63"/>
        <end position="91"/>
    </location>
</feature>
<proteinExistence type="predicted"/>
<reference evidence="3" key="1">
    <citation type="journal article" date="2019" name="Int. J. Syst. Evol. Microbiol.">
        <title>The Global Catalogue of Microorganisms (GCM) 10K type strain sequencing project: providing services to taxonomists for standard genome sequencing and annotation.</title>
        <authorList>
            <consortium name="The Broad Institute Genomics Platform"/>
            <consortium name="The Broad Institute Genome Sequencing Center for Infectious Disease"/>
            <person name="Wu L."/>
            <person name="Ma J."/>
        </authorList>
    </citation>
    <scope>NUCLEOTIDE SEQUENCE [LARGE SCALE GENOMIC DNA]</scope>
    <source>
        <strain evidence="3">CCM 7526</strain>
    </source>
</reference>
<sequence>MDLPGLSGYRVNAFILDQTLDQQALGNRDEVLPTRTTGDRLVGVAAHITDVVDEIDNLLPVTASKEGSHAQRLTREQRRRSADRGYPKPLD</sequence>
<keyword evidence="3" id="KW-1185">Reference proteome</keyword>
<comment type="caution">
    <text evidence="2">The sequence shown here is derived from an EMBL/GenBank/DDBJ whole genome shotgun (WGS) entry which is preliminary data.</text>
</comment>
<protein>
    <submittedName>
        <fullName evidence="2">Uncharacterized protein</fullName>
    </submittedName>
</protein>
<dbReference type="EMBL" id="JBHTMK010000005">
    <property type="protein sequence ID" value="MFD1364409.1"/>
    <property type="molecule type" value="Genomic_DNA"/>
</dbReference>
<dbReference type="Proteomes" id="UP001597183">
    <property type="component" value="Unassembled WGS sequence"/>
</dbReference>
<gene>
    <name evidence="2" type="ORF">ACFQ5G_03510</name>
</gene>
<name>A0ABW4A1M2_9ACTN</name>
<evidence type="ECO:0000313" key="2">
    <source>
        <dbReference type="EMBL" id="MFD1364409.1"/>
    </source>
</evidence>